<sequence>MSADARMVIHLLTLKCGPSLDKEPSRNEIKVAERMASILKDFEARHLEVDEDAWLENRSVINKSQERYSPQRTAGEMLPGNV</sequence>
<dbReference type="Proteomes" id="UP000050761">
    <property type="component" value="Unassembled WGS sequence"/>
</dbReference>
<dbReference type="WBParaSite" id="HPBE_0001465001-mRNA-1">
    <property type="protein sequence ID" value="HPBE_0001465001-mRNA-1"/>
    <property type="gene ID" value="HPBE_0001465001"/>
</dbReference>
<proteinExistence type="predicted"/>
<evidence type="ECO:0000313" key="2">
    <source>
        <dbReference type="Proteomes" id="UP000050761"/>
    </source>
</evidence>
<organism evidence="2 3">
    <name type="scientific">Heligmosomoides polygyrus</name>
    <name type="common">Parasitic roundworm</name>
    <dbReference type="NCBI Taxonomy" id="6339"/>
    <lineage>
        <taxon>Eukaryota</taxon>
        <taxon>Metazoa</taxon>
        <taxon>Ecdysozoa</taxon>
        <taxon>Nematoda</taxon>
        <taxon>Chromadorea</taxon>
        <taxon>Rhabditida</taxon>
        <taxon>Rhabditina</taxon>
        <taxon>Rhabditomorpha</taxon>
        <taxon>Strongyloidea</taxon>
        <taxon>Heligmosomidae</taxon>
        <taxon>Heligmosomoides</taxon>
    </lineage>
</organism>
<dbReference type="EMBL" id="UZAH01028465">
    <property type="protein sequence ID" value="VDP00349.1"/>
    <property type="molecule type" value="Genomic_DNA"/>
</dbReference>
<dbReference type="AlphaFoldDB" id="A0A183G0M2"/>
<protein>
    <submittedName>
        <fullName evidence="1 3">Uncharacterized protein</fullName>
    </submittedName>
</protein>
<name>A0A183G0M2_HELPZ</name>
<gene>
    <name evidence="1" type="ORF">HPBE_LOCUS14651</name>
</gene>
<evidence type="ECO:0000313" key="3">
    <source>
        <dbReference type="WBParaSite" id="HPBE_0001465001-mRNA-1"/>
    </source>
</evidence>
<keyword evidence="2" id="KW-1185">Reference proteome</keyword>
<dbReference type="OrthoDB" id="730489at2759"/>
<evidence type="ECO:0000313" key="1">
    <source>
        <dbReference type="EMBL" id="VDP00349.1"/>
    </source>
</evidence>
<accession>A0A183G0M2</accession>
<accession>A0A3P8DI32</accession>
<reference evidence="3" key="2">
    <citation type="submission" date="2019-09" db="UniProtKB">
        <authorList>
            <consortium name="WormBaseParasite"/>
        </authorList>
    </citation>
    <scope>IDENTIFICATION</scope>
</reference>
<reference evidence="1 2" key="1">
    <citation type="submission" date="2018-11" db="EMBL/GenBank/DDBJ databases">
        <authorList>
            <consortium name="Pathogen Informatics"/>
        </authorList>
    </citation>
    <scope>NUCLEOTIDE SEQUENCE [LARGE SCALE GENOMIC DNA]</scope>
</reference>